<evidence type="ECO:0000256" key="2">
    <source>
        <dbReference type="SAM" id="MobiDB-lite"/>
    </source>
</evidence>
<reference evidence="4" key="2">
    <citation type="submission" date="2015-01" db="EMBL/GenBank/DDBJ databases">
        <title>Evolutionary Origins and Diversification of the Mycorrhizal Mutualists.</title>
        <authorList>
            <consortium name="DOE Joint Genome Institute"/>
            <consortium name="Mycorrhizal Genomics Consortium"/>
            <person name="Kohler A."/>
            <person name="Kuo A."/>
            <person name="Nagy L.G."/>
            <person name="Floudas D."/>
            <person name="Copeland A."/>
            <person name="Barry K.W."/>
            <person name="Cichocki N."/>
            <person name="Veneault-Fourrey C."/>
            <person name="LaButti K."/>
            <person name="Lindquist E.A."/>
            <person name="Lipzen A."/>
            <person name="Lundell T."/>
            <person name="Morin E."/>
            <person name="Murat C."/>
            <person name="Riley R."/>
            <person name="Ohm R."/>
            <person name="Sun H."/>
            <person name="Tunlid A."/>
            <person name="Henrissat B."/>
            <person name="Grigoriev I.V."/>
            <person name="Hibbett D.S."/>
            <person name="Martin F."/>
        </authorList>
    </citation>
    <scope>NUCLEOTIDE SEQUENCE [LARGE SCALE GENOMIC DNA]</scope>
    <source>
        <strain evidence="4">Ve08.2h10</strain>
    </source>
</reference>
<evidence type="ECO:0000313" key="3">
    <source>
        <dbReference type="EMBL" id="KIK77527.1"/>
    </source>
</evidence>
<proteinExistence type="predicted"/>
<reference evidence="3 4" key="1">
    <citation type="submission" date="2014-04" db="EMBL/GenBank/DDBJ databases">
        <authorList>
            <consortium name="DOE Joint Genome Institute"/>
            <person name="Kuo A."/>
            <person name="Kohler A."/>
            <person name="Jargeat P."/>
            <person name="Nagy L.G."/>
            <person name="Floudas D."/>
            <person name="Copeland A."/>
            <person name="Barry K.W."/>
            <person name="Cichocki N."/>
            <person name="Veneault-Fourrey C."/>
            <person name="LaButti K."/>
            <person name="Lindquist E.A."/>
            <person name="Lipzen A."/>
            <person name="Lundell T."/>
            <person name="Morin E."/>
            <person name="Murat C."/>
            <person name="Sun H."/>
            <person name="Tunlid A."/>
            <person name="Henrissat B."/>
            <person name="Grigoriev I.V."/>
            <person name="Hibbett D.S."/>
            <person name="Martin F."/>
            <person name="Nordberg H.P."/>
            <person name="Cantor M.N."/>
            <person name="Hua S.X."/>
        </authorList>
    </citation>
    <scope>NUCLEOTIDE SEQUENCE [LARGE SCALE GENOMIC DNA]</scope>
    <source>
        <strain evidence="3 4">Ve08.2h10</strain>
    </source>
</reference>
<sequence>MTNKQHYEEAESDPSCTSTGSKNTGMATKNSIRGRKMATDIGGVFNNPFYVGLKSAHAFNQVQQWPHLVPVPAMMIDDVVQGLGSVLNSNLPFNSASVIQGDSHLEVNDVPIDPVIEPGLSTIMHQPVISKLTARTALIWPLPTALMQDITGWHDETPTMLMAPQLAPGPLANPFNTLSFHDPSPLGKPPSMASSALTLQTGISSPTLVNAELTPQTSSMSPEVSHASSLVPQPSVLSFLLNTPASDKHIPPVAGCQSVLPHWLTDTVHHLESHVKHLQQKSDDTIDIVKSQALENLKLDQKQLQNDVDEALTSVESVKSNVEAITVNVNMLVDSYKTSGECLKANAACIVVQHSKDNMWNTHVRKCFLSAIGITKANMVKTYHPHKDGVQIKDNKIRPDFTKDWNDNACWGTPMINYIYEYRGANGISLMTGKARSKPNAQHVHREAQKRSISLCSCKQKLEEHTAVRGESQLGSTAWNYAFTLPYQSTDKSIKSADERVAIDPETDNDGPATWSMKLKGKHKATLKLPWVTWRPAYRDNLFNEAMDHLNDLVLQKKFGHHPHEIKLDCEKDLLDIKTGLKIPLGAIDSCWIQAHAAISESRRAPVP</sequence>
<dbReference type="EMBL" id="KN826945">
    <property type="protein sequence ID" value="KIK77527.1"/>
    <property type="molecule type" value="Genomic_DNA"/>
</dbReference>
<dbReference type="InParanoid" id="A0A0D0C314"/>
<name>A0A0D0C314_9AGAM</name>
<organism evidence="3 4">
    <name type="scientific">Paxillus rubicundulus Ve08.2h10</name>
    <dbReference type="NCBI Taxonomy" id="930991"/>
    <lineage>
        <taxon>Eukaryota</taxon>
        <taxon>Fungi</taxon>
        <taxon>Dikarya</taxon>
        <taxon>Basidiomycota</taxon>
        <taxon>Agaricomycotina</taxon>
        <taxon>Agaricomycetes</taxon>
        <taxon>Agaricomycetidae</taxon>
        <taxon>Boletales</taxon>
        <taxon>Paxilineae</taxon>
        <taxon>Paxillaceae</taxon>
        <taxon>Paxillus</taxon>
    </lineage>
</organism>
<evidence type="ECO:0000313" key="4">
    <source>
        <dbReference type="Proteomes" id="UP000054538"/>
    </source>
</evidence>
<feature type="region of interest" description="Disordered" evidence="2">
    <location>
        <begin position="1"/>
        <end position="31"/>
    </location>
</feature>
<feature type="compositionally biased region" description="Polar residues" evidence="2">
    <location>
        <begin position="14"/>
        <end position="31"/>
    </location>
</feature>
<evidence type="ECO:0000256" key="1">
    <source>
        <dbReference type="SAM" id="Coils"/>
    </source>
</evidence>
<accession>A0A0D0C314</accession>
<dbReference type="HOGENOM" id="CLU_368053_0_0_1"/>
<dbReference type="OrthoDB" id="2683505at2759"/>
<feature type="coiled-coil region" evidence="1">
    <location>
        <begin position="294"/>
        <end position="321"/>
    </location>
</feature>
<dbReference type="Proteomes" id="UP000054538">
    <property type="component" value="Unassembled WGS sequence"/>
</dbReference>
<protein>
    <submittedName>
        <fullName evidence="3">Uncharacterized protein</fullName>
    </submittedName>
</protein>
<dbReference type="AlphaFoldDB" id="A0A0D0C314"/>
<keyword evidence="1" id="KW-0175">Coiled coil</keyword>
<keyword evidence="4" id="KW-1185">Reference proteome</keyword>
<gene>
    <name evidence="3" type="ORF">PAXRUDRAFT_36775</name>
</gene>